<feature type="transmembrane region" description="Helical" evidence="1">
    <location>
        <begin position="7"/>
        <end position="28"/>
    </location>
</feature>
<dbReference type="Gene3D" id="2.130.10.10">
    <property type="entry name" value="YVTN repeat-like/Quinoprotein amine dehydrogenase"/>
    <property type="match status" value="1"/>
</dbReference>
<dbReference type="Proteomes" id="UP000321580">
    <property type="component" value="Unassembled WGS sequence"/>
</dbReference>
<proteinExistence type="predicted"/>
<protein>
    <submittedName>
        <fullName evidence="2">Uncharacterized protein</fullName>
    </submittedName>
</protein>
<evidence type="ECO:0000313" key="3">
    <source>
        <dbReference type="Proteomes" id="UP000321580"/>
    </source>
</evidence>
<keyword evidence="1" id="KW-0472">Membrane</keyword>
<name>A0A5C6RLZ1_9BACT</name>
<dbReference type="InterPro" id="IPR015943">
    <property type="entry name" value="WD40/YVTN_repeat-like_dom_sf"/>
</dbReference>
<accession>A0A5C6RLZ1</accession>
<keyword evidence="1" id="KW-1133">Transmembrane helix</keyword>
<keyword evidence="3" id="KW-1185">Reference proteome</keyword>
<sequence length="805" mass="86675">MIKVKHWAAVAALMMPAAAVYYFFIYPFDAREALPESAALIWAPHAAKNKDNLVDSVTGQVLFRLFPELEEDLTAVQQVIGSGRLPELLMANRVSAGRYALAGVDSRCEWAPSGAPVSVYRGVGVYAAGSGCMAARVRNLVLFGRMPAQVEAMIKELDNGGSVLWQGGVQEGRFWLGTENLLAWGSGFFGAPWRELLKSAGRGTALTGALRSEGGGIYAEGHTLGTGPAKSPGQSAGFLQSGVLAHLPVNIAWASWRAQGAQPKAGRFYEQYVSPWAGPHYAVAQLPLPGQLANNRVLYLPVAAEAALAEALEQVRADIGYLKEYPFQVFQVQQVLGDGLFEEYIAGGLRNPYWADLGSYLAVSPSAVALEQALSAYWLGLTLGGRPEAAAPEGGALSAWWFVDVEKSAGVWPQAFERRQEEVGALLSGFSYLQGHKWPDGKWALQAGPAGQKGRASALSLLWQKPLDGMAVSGPYVVGDQVLLELSGGRVQSIGADGTVSWEARLQDTLVGPPVVLSNEQTGAGQRILLTTPRAGYLLDERGRAEAGFPVIWPGVCTAAATMSVLEKPGVLGIWAPLSNKRIVGYDQRGRLLEGWGDRALVDTTVHSRLQHAQRDGKDYLFALSDTGLLHAFRRDGAPRFLPVPLGKGFGQSLQLQAEPPHYRLLAGGADGRVAAVNFEGEFFRLSLGQQAKGASGVLFVPLWGDERYDYLSWDGKYIRLHGYSGQAFRQVWETAHRVKGPIGVFTCALGVGWIDKERRKVYLADSQGQLLSGFPVSGQSPLAVADGVAYCVYGEALYAYALRE</sequence>
<evidence type="ECO:0000313" key="2">
    <source>
        <dbReference type="EMBL" id="TXB62974.1"/>
    </source>
</evidence>
<dbReference type="AlphaFoldDB" id="A0A5C6RLZ1"/>
<evidence type="ECO:0000256" key="1">
    <source>
        <dbReference type="SAM" id="Phobius"/>
    </source>
</evidence>
<dbReference type="RefSeq" id="WP_147167694.1">
    <property type="nucleotide sequence ID" value="NZ_VOOR01000021.1"/>
</dbReference>
<keyword evidence="1" id="KW-0812">Transmembrane</keyword>
<comment type="caution">
    <text evidence="2">The sequence shown here is derived from an EMBL/GenBank/DDBJ whole genome shotgun (WGS) entry which is preliminary data.</text>
</comment>
<dbReference type="EMBL" id="VOOR01000021">
    <property type="protein sequence ID" value="TXB62974.1"/>
    <property type="molecule type" value="Genomic_DNA"/>
</dbReference>
<dbReference type="OrthoDB" id="1093345at2"/>
<gene>
    <name evidence="2" type="ORF">FRY97_11580</name>
</gene>
<reference evidence="2 3" key="1">
    <citation type="submission" date="2019-08" db="EMBL/GenBank/DDBJ databases">
        <title>Genome of Phaeodactylibacter luteus.</title>
        <authorList>
            <person name="Bowman J.P."/>
        </authorList>
    </citation>
    <scope>NUCLEOTIDE SEQUENCE [LARGE SCALE GENOMIC DNA]</scope>
    <source>
        <strain evidence="2 3">KCTC 42180</strain>
    </source>
</reference>
<organism evidence="2 3">
    <name type="scientific">Phaeodactylibacter luteus</name>
    <dbReference type="NCBI Taxonomy" id="1564516"/>
    <lineage>
        <taxon>Bacteria</taxon>
        <taxon>Pseudomonadati</taxon>
        <taxon>Bacteroidota</taxon>
        <taxon>Saprospiria</taxon>
        <taxon>Saprospirales</taxon>
        <taxon>Haliscomenobacteraceae</taxon>
        <taxon>Phaeodactylibacter</taxon>
    </lineage>
</organism>